<evidence type="ECO:0000256" key="5">
    <source>
        <dbReference type="ARBA" id="ARBA00023001"/>
    </source>
</evidence>
<keyword evidence="6" id="KW-0326">Glycosidase</keyword>
<evidence type="ECO:0000313" key="8">
    <source>
        <dbReference type="EMBL" id="SFK15137.1"/>
    </source>
</evidence>
<proteinExistence type="inferred from homology"/>
<dbReference type="AlphaFoldDB" id="A0A1I3X776"/>
<dbReference type="Pfam" id="PF01270">
    <property type="entry name" value="Glyco_hydro_8"/>
    <property type="match status" value="1"/>
</dbReference>
<dbReference type="InterPro" id="IPR008928">
    <property type="entry name" value="6-hairpin_glycosidase_sf"/>
</dbReference>
<dbReference type="STRING" id="1123062.SAMN02745775_10119"/>
<reference evidence="8 9" key="1">
    <citation type="submission" date="2016-10" db="EMBL/GenBank/DDBJ databases">
        <authorList>
            <person name="de Groot N.N."/>
        </authorList>
    </citation>
    <scope>NUCLEOTIDE SEQUENCE [LARGE SCALE GENOMIC DNA]</scope>
    <source>
        <strain evidence="8 9">DSM 19981</strain>
    </source>
</reference>
<comment type="catalytic activity">
    <reaction evidence="1">
        <text>Endohydrolysis of (1-&gt;4)-beta-D-glucosidic linkages in cellulose, lichenin and cereal beta-D-glucans.</text>
        <dbReference type="EC" id="3.2.1.4"/>
    </reaction>
</comment>
<dbReference type="GO" id="GO:0008810">
    <property type="term" value="F:cellulase activity"/>
    <property type="evidence" value="ECO:0007669"/>
    <property type="project" value="UniProtKB-EC"/>
</dbReference>
<evidence type="ECO:0000256" key="6">
    <source>
        <dbReference type="ARBA" id="ARBA00023295"/>
    </source>
</evidence>
<dbReference type="Proteomes" id="UP000199473">
    <property type="component" value="Unassembled WGS sequence"/>
</dbReference>
<dbReference type="RefSeq" id="WP_245761859.1">
    <property type="nucleotide sequence ID" value="NZ_FOSQ01000001.1"/>
</dbReference>
<dbReference type="GO" id="GO:0030245">
    <property type="term" value="P:cellulose catabolic process"/>
    <property type="evidence" value="ECO:0007669"/>
    <property type="project" value="UniProtKB-KW"/>
</dbReference>
<dbReference type="EC" id="3.2.1.4" evidence="3"/>
<keyword evidence="7" id="KW-0119">Carbohydrate metabolism</keyword>
<gene>
    <name evidence="8" type="ORF">SAMN02745775_10119</name>
</gene>
<protein>
    <recommendedName>
        <fullName evidence="3">cellulase</fullName>
        <ecNumber evidence="3">3.2.1.4</ecNumber>
    </recommendedName>
</protein>
<accession>A0A1I3X776</accession>
<dbReference type="InterPro" id="IPR012341">
    <property type="entry name" value="6hp_glycosidase-like_sf"/>
</dbReference>
<keyword evidence="5" id="KW-0136">Cellulose degradation</keyword>
<evidence type="ECO:0000256" key="2">
    <source>
        <dbReference type="ARBA" id="ARBA00009209"/>
    </source>
</evidence>
<organism evidence="8 9">
    <name type="scientific">Falsiroseomonas stagni DSM 19981</name>
    <dbReference type="NCBI Taxonomy" id="1123062"/>
    <lineage>
        <taxon>Bacteria</taxon>
        <taxon>Pseudomonadati</taxon>
        <taxon>Pseudomonadota</taxon>
        <taxon>Alphaproteobacteria</taxon>
        <taxon>Acetobacterales</taxon>
        <taxon>Roseomonadaceae</taxon>
        <taxon>Falsiroseomonas</taxon>
    </lineage>
</organism>
<evidence type="ECO:0000256" key="1">
    <source>
        <dbReference type="ARBA" id="ARBA00000966"/>
    </source>
</evidence>
<evidence type="ECO:0000256" key="4">
    <source>
        <dbReference type="ARBA" id="ARBA00022801"/>
    </source>
</evidence>
<dbReference type="Gene3D" id="1.50.10.10">
    <property type="match status" value="1"/>
</dbReference>
<name>A0A1I3X776_9PROT</name>
<dbReference type="InterPro" id="IPR002037">
    <property type="entry name" value="Glyco_hydro_8"/>
</dbReference>
<dbReference type="EMBL" id="FOSQ01000001">
    <property type="protein sequence ID" value="SFK15137.1"/>
    <property type="molecule type" value="Genomic_DNA"/>
</dbReference>
<dbReference type="PRINTS" id="PR00735">
    <property type="entry name" value="GLHYDRLASE8"/>
</dbReference>
<keyword evidence="4" id="KW-0378">Hydrolase</keyword>
<dbReference type="SUPFAM" id="SSF48208">
    <property type="entry name" value="Six-hairpin glycosidases"/>
    <property type="match status" value="1"/>
</dbReference>
<evidence type="ECO:0000256" key="3">
    <source>
        <dbReference type="ARBA" id="ARBA00012601"/>
    </source>
</evidence>
<comment type="similarity">
    <text evidence="2">Belongs to the glycosyl hydrolase 8 (cellulase D) family.</text>
</comment>
<sequence>MAITEASCTPPAPAQPARPGAVLPGRRALLTLGLGAAASLTLRPRTVAAPAANPGILHLPPAPPLASSADSRDIAEWREFRDRFVTRDGRVIDSGNGGVSHSEGQGFAMLLAEWCGDRVSFERILGWTRTNLARPRDNLFAWSWRPHQAIAVPDNNNATDGDIAIAWALQRAAERWSVPAWEDLAAAITQDIVKLCTRDIAGRTVLLPGAYGFTRPNACVVNPSYYNLPAIRSLAALVPGTEIRRLEADGRHILAAGRFGAWRLPPDWLHIDAATGRMTPATGWPPRFSWDAIRVPLYLAWAGLHEAEAVRAAATFWEAARPDTLPAWTDLHTGALSPYPGHEGVRAVAALTLAARQAGGIVRPAFPPVATATDYYAAALIMLARMASMEAGRDAAAGWVPAEGAA</sequence>
<keyword evidence="9" id="KW-1185">Reference proteome</keyword>
<evidence type="ECO:0000256" key="7">
    <source>
        <dbReference type="ARBA" id="ARBA00023326"/>
    </source>
</evidence>
<evidence type="ECO:0000313" key="9">
    <source>
        <dbReference type="Proteomes" id="UP000199473"/>
    </source>
</evidence>
<keyword evidence="7" id="KW-0624">Polysaccharide degradation</keyword>